<reference evidence="6 7" key="1">
    <citation type="journal article" date="2018" name="BMC Genomics">
        <title>Comparative genome analyses reveal sequence features reflecting distinct modes of host-adaptation between dicot and monocot powdery mildew.</title>
        <authorList>
            <person name="Wu Y."/>
            <person name="Ma X."/>
            <person name="Pan Z."/>
            <person name="Kale S.D."/>
            <person name="Song Y."/>
            <person name="King H."/>
            <person name="Zhang Q."/>
            <person name="Presley C."/>
            <person name="Deng X."/>
            <person name="Wei C.I."/>
            <person name="Xiao S."/>
        </authorList>
    </citation>
    <scope>NUCLEOTIDE SEQUENCE [LARGE SCALE GENOMIC DNA]</scope>
    <source>
        <strain evidence="6">UCSC1</strain>
    </source>
</reference>
<dbReference type="InterPro" id="IPR001680">
    <property type="entry name" value="WD40_rpt"/>
</dbReference>
<dbReference type="Pfam" id="PF00400">
    <property type="entry name" value="WD40"/>
    <property type="match status" value="3"/>
</dbReference>
<evidence type="ECO:0000256" key="5">
    <source>
        <dbReference type="SAM" id="MobiDB-lite"/>
    </source>
</evidence>
<dbReference type="SMART" id="SM00320">
    <property type="entry name" value="WD40"/>
    <property type="match status" value="4"/>
</dbReference>
<evidence type="ECO:0000256" key="1">
    <source>
        <dbReference type="ARBA" id="ARBA00004123"/>
    </source>
</evidence>
<dbReference type="AlphaFoldDB" id="A0A420HQG6"/>
<dbReference type="Gene3D" id="1.20.960.30">
    <property type="match status" value="1"/>
</dbReference>
<protein>
    <submittedName>
        <fullName evidence="6">F-box-like/WD repeat-containing protein TBL1XR1</fullName>
    </submittedName>
</protein>
<keyword evidence="2" id="KW-0853">WD repeat</keyword>
<dbReference type="InterPro" id="IPR045183">
    <property type="entry name" value="Ebi-like"/>
</dbReference>
<organism evidence="6 7">
    <name type="scientific">Golovinomyces cichoracearum</name>
    <dbReference type="NCBI Taxonomy" id="62708"/>
    <lineage>
        <taxon>Eukaryota</taxon>
        <taxon>Fungi</taxon>
        <taxon>Dikarya</taxon>
        <taxon>Ascomycota</taxon>
        <taxon>Pezizomycotina</taxon>
        <taxon>Leotiomycetes</taxon>
        <taxon>Erysiphales</taxon>
        <taxon>Erysiphaceae</taxon>
        <taxon>Golovinomyces</taxon>
    </lineage>
</organism>
<dbReference type="InterPro" id="IPR015943">
    <property type="entry name" value="WD40/YVTN_repeat-like_dom_sf"/>
</dbReference>
<gene>
    <name evidence="6" type="ORF">GcC1_173009</name>
</gene>
<dbReference type="GO" id="GO:0003714">
    <property type="term" value="F:transcription corepressor activity"/>
    <property type="evidence" value="ECO:0007669"/>
    <property type="project" value="InterPro"/>
</dbReference>
<dbReference type="Proteomes" id="UP000285405">
    <property type="component" value="Unassembled WGS sequence"/>
</dbReference>
<dbReference type="InterPro" id="IPR019775">
    <property type="entry name" value="WD40_repeat_CS"/>
</dbReference>
<keyword evidence="4" id="KW-0539">Nucleus</keyword>
<evidence type="ECO:0000256" key="2">
    <source>
        <dbReference type="ARBA" id="ARBA00022574"/>
    </source>
</evidence>
<dbReference type="SUPFAM" id="SSF50978">
    <property type="entry name" value="WD40 repeat-like"/>
    <property type="match status" value="1"/>
</dbReference>
<dbReference type="PROSITE" id="PS00678">
    <property type="entry name" value="WD_REPEATS_1"/>
    <property type="match status" value="1"/>
</dbReference>
<comment type="caution">
    <text evidence="6">The sequence shown here is derived from an EMBL/GenBank/DDBJ whole genome shotgun (WGS) entry which is preliminary data.</text>
</comment>
<dbReference type="PANTHER" id="PTHR22846">
    <property type="entry name" value="WD40 REPEAT PROTEIN"/>
    <property type="match status" value="1"/>
</dbReference>
<dbReference type="GO" id="GO:0006357">
    <property type="term" value="P:regulation of transcription by RNA polymerase II"/>
    <property type="evidence" value="ECO:0007669"/>
    <property type="project" value="TreeGrafter"/>
</dbReference>
<dbReference type="EMBL" id="MCBR01017342">
    <property type="protein sequence ID" value="RKF59671.1"/>
    <property type="molecule type" value="Genomic_DNA"/>
</dbReference>
<feature type="compositionally biased region" description="Polar residues" evidence="5">
    <location>
        <begin position="208"/>
        <end position="219"/>
    </location>
</feature>
<dbReference type="GO" id="GO:0034967">
    <property type="term" value="C:Set3 complex"/>
    <property type="evidence" value="ECO:0007669"/>
    <property type="project" value="TreeGrafter"/>
</dbReference>
<accession>A0A420HQG6</accession>
<sequence length="635" mass="70007">MAKETLDSDRINYMIWRYLIELGVLSSQMFLISGPFSPTFYIKLVIDYCETAIRLQKEWNMEDPRRLPFAPYVPSHALVSILNRGLIYNMHERRFATQEQHDLSTGANDDQKTAAVGFFGPVLPPSPIAEDLTITRKHIIDRDPVQQLLDPVTKKPRLSNGCNYSQASKQSSCEPVSKLIDTKQEHHVDSEVLMNSNNDEQAYPSPKQMPTPQTTTISSGHEKGIQVEKVNDLTTETIFLELTDHPASQGTVLTHCAFHPRDPSVLVAAGSDALARIWSLKSLPSHVESETQSPGVPICAPHRNLQGCNAPVTTQATAMSWAPLGNCLAIASQTSDTGLARLDFWNEDASLLFSDFGIDPPILNVEWNSSGTACLVISPRDNTTEASITVIYPALEIVIRQIISSHNLIEQLLNVAWTSDDEFILCGGSLLQAFSCSVKSSNLTSGRKYEVPDGVSLSQIAYDPHSQLLATASDTGMIHIWEKDKLSRAYSAHQGLITHISWQPLSKTKVTGTISERMLASAGEDGVISIWNILSPKIKSLSSISMCSGISAMSFSPDGIYLAGATYENIFIWRAESPHIPCATWHRQYEVGWQTPISTESNSSNEEICSLSWDSESGKLAYGINNRLAVINFKP</sequence>
<evidence type="ECO:0000256" key="4">
    <source>
        <dbReference type="ARBA" id="ARBA00023242"/>
    </source>
</evidence>
<dbReference type="PANTHER" id="PTHR22846:SF2">
    <property type="entry name" value="F-BOX-LIKE_WD REPEAT-CONTAINING PROTEIN EBI"/>
    <property type="match status" value="1"/>
</dbReference>
<dbReference type="OrthoDB" id="1367865at2759"/>
<evidence type="ECO:0000256" key="3">
    <source>
        <dbReference type="ARBA" id="ARBA00022737"/>
    </source>
</evidence>
<comment type="subcellular location">
    <subcellularLocation>
        <location evidence="1">Nucleus</location>
    </subcellularLocation>
</comment>
<evidence type="ECO:0000313" key="6">
    <source>
        <dbReference type="EMBL" id="RKF59671.1"/>
    </source>
</evidence>
<keyword evidence="3" id="KW-0677">Repeat</keyword>
<proteinExistence type="predicted"/>
<evidence type="ECO:0000313" key="7">
    <source>
        <dbReference type="Proteomes" id="UP000285405"/>
    </source>
</evidence>
<feature type="region of interest" description="Disordered" evidence="5">
    <location>
        <begin position="197"/>
        <end position="221"/>
    </location>
</feature>
<dbReference type="InterPro" id="IPR036322">
    <property type="entry name" value="WD40_repeat_dom_sf"/>
</dbReference>
<dbReference type="Gene3D" id="2.130.10.10">
    <property type="entry name" value="YVTN repeat-like/Quinoprotein amine dehydrogenase"/>
    <property type="match status" value="1"/>
</dbReference>
<name>A0A420HQG6_9PEZI</name>